<dbReference type="SUPFAM" id="SSF53720">
    <property type="entry name" value="ALDH-like"/>
    <property type="match status" value="1"/>
</dbReference>
<name>A0A0B5FKD0_9BACT</name>
<dbReference type="KEGG" id="gsb:GSUB_01855"/>
<organism evidence="4 5">
    <name type="scientific">Geoalkalibacter subterraneus</name>
    <dbReference type="NCBI Taxonomy" id="483547"/>
    <lineage>
        <taxon>Bacteria</taxon>
        <taxon>Pseudomonadati</taxon>
        <taxon>Thermodesulfobacteriota</taxon>
        <taxon>Desulfuromonadia</taxon>
        <taxon>Desulfuromonadales</taxon>
        <taxon>Geoalkalibacteraceae</taxon>
        <taxon>Geoalkalibacter</taxon>
    </lineage>
</organism>
<dbReference type="Proteomes" id="UP000035036">
    <property type="component" value="Chromosome"/>
</dbReference>
<comment type="similarity">
    <text evidence="1">Belongs to the aldehyde dehydrogenase family.</text>
</comment>
<dbReference type="GO" id="GO:0016620">
    <property type="term" value="F:oxidoreductase activity, acting on the aldehyde or oxo group of donors, NAD or NADP as acceptor"/>
    <property type="evidence" value="ECO:0007669"/>
    <property type="project" value="InterPro"/>
</dbReference>
<dbReference type="InterPro" id="IPR016160">
    <property type="entry name" value="Ald_DH_CS_CYS"/>
</dbReference>
<dbReference type="OrthoDB" id="9762436at2"/>
<dbReference type="PANTHER" id="PTHR43353:SF5">
    <property type="entry name" value="SUCCINATE-SEMIALDEHYDE DEHYDROGENASE, MITOCHONDRIAL"/>
    <property type="match status" value="1"/>
</dbReference>
<evidence type="ECO:0000313" key="4">
    <source>
        <dbReference type="EMBL" id="AJF07858.1"/>
    </source>
</evidence>
<dbReference type="HOGENOM" id="CLU_005391_0_1_7"/>
<dbReference type="InterPro" id="IPR016161">
    <property type="entry name" value="Ald_DH/histidinol_DH"/>
</dbReference>
<dbReference type="PROSITE" id="PS00070">
    <property type="entry name" value="ALDEHYDE_DEHYDR_CYS"/>
    <property type="match status" value="1"/>
</dbReference>
<dbReference type="InterPro" id="IPR016163">
    <property type="entry name" value="Ald_DH_C"/>
</dbReference>
<dbReference type="Gene3D" id="3.40.605.10">
    <property type="entry name" value="Aldehyde Dehydrogenase, Chain A, domain 1"/>
    <property type="match status" value="1"/>
</dbReference>
<protein>
    <recommendedName>
        <fullName evidence="3">Aldehyde dehydrogenase domain-containing protein</fullName>
    </recommendedName>
</protein>
<accession>A0A0B5FKD0</accession>
<feature type="domain" description="Aldehyde dehydrogenase" evidence="3">
    <location>
        <begin position="59"/>
        <end position="498"/>
    </location>
</feature>
<reference evidence="4 5" key="1">
    <citation type="journal article" date="2015" name="Genome Announc.">
        <title>Genomes of Geoalkalibacter ferrihydriticus Z-0531T and Geoalkalibacter subterraneus Red1T, Two Haloalkaliphilic Metal-Reducing Deltaproteobacteria.</title>
        <authorList>
            <person name="Badalamenti J.P."/>
            <person name="Krajmalnik-Brown R."/>
            <person name="Torres C.I."/>
            <person name="Bond D.R."/>
        </authorList>
    </citation>
    <scope>NUCLEOTIDE SEQUENCE [LARGE SCALE GENOMIC DNA]</scope>
    <source>
        <strain evidence="4 5">Red1</strain>
    </source>
</reference>
<evidence type="ECO:0000313" key="5">
    <source>
        <dbReference type="Proteomes" id="UP000035036"/>
    </source>
</evidence>
<dbReference type="InterPro" id="IPR016162">
    <property type="entry name" value="Ald_DH_N"/>
</dbReference>
<gene>
    <name evidence="4" type="ORF">GSUB_01855</name>
</gene>
<dbReference type="Gene3D" id="3.40.309.10">
    <property type="entry name" value="Aldehyde Dehydrogenase, Chain A, domain 2"/>
    <property type="match status" value="1"/>
</dbReference>
<dbReference type="Pfam" id="PF00171">
    <property type="entry name" value="Aldedh"/>
    <property type="match status" value="1"/>
</dbReference>
<evidence type="ECO:0000259" key="3">
    <source>
        <dbReference type="Pfam" id="PF00171"/>
    </source>
</evidence>
<dbReference type="EMBL" id="CP010311">
    <property type="protein sequence ID" value="AJF07858.1"/>
    <property type="molecule type" value="Genomic_DNA"/>
</dbReference>
<dbReference type="InterPro" id="IPR015590">
    <property type="entry name" value="Aldehyde_DH_dom"/>
</dbReference>
<dbReference type="AlphaFoldDB" id="A0A0B5FKD0"/>
<sequence>MPAELFPREQDIPTNWRPGPLREQREYLVNGFFRVWAGALTEIFSPIPVRREDRLEPRLLGRVPNLDRAAALDALSAARATYDRGRGQWPTLGIVQRAAVMREFARRLASCRAEIVLLLMWETAKSRAEAEGEFDRTLRNLDEALEEAHNLVASGEIAVREGISARCGRAPRGVVLCLGPSNHPLNETFATLVPALLMGNTVVLKPPRHGVLLFRPLLALWRDLLPPGVVNVIYGEGDEVLLPLMRSGDVDALAFIGSPQVGQSLVQVHPRPLRLKSVMGLGAKNAAVVLPGADLQQAARECLLGALAFNGQRCTALKILFVHRAEVSRFIDLFLRGLRAVRWGMPWRQGVWLTPLIEPHRPAYLRELLADALRQGARILNPDGGAGAGPWFPPTVVSPVTSAMRLWREEQFGPLVPIVSFDRWGEVEDYLEQCDYAQQISLFARDAAQLDPLIDSVVNQVGRVNLNCKCQRGPDHLPFGGRKDSAVDTLSAREVLMALSLPAVVAARDSAESRRLMENLSVSDRCRFFPQD</sequence>
<dbReference type="STRING" id="483547.GSUB_01855"/>
<keyword evidence="2" id="KW-0560">Oxidoreductase</keyword>
<evidence type="ECO:0000256" key="1">
    <source>
        <dbReference type="ARBA" id="ARBA00009986"/>
    </source>
</evidence>
<evidence type="ECO:0000256" key="2">
    <source>
        <dbReference type="ARBA" id="ARBA00023002"/>
    </source>
</evidence>
<keyword evidence="5" id="KW-1185">Reference proteome</keyword>
<dbReference type="PANTHER" id="PTHR43353">
    <property type="entry name" value="SUCCINATE-SEMIALDEHYDE DEHYDROGENASE, MITOCHONDRIAL"/>
    <property type="match status" value="1"/>
</dbReference>
<proteinExistence type="inferred from homology"/>
<dbReference type="InterPro" id="IPR050740">
    <property type="entry name" value="Aldehyde_DH_Superfamily"/>
</dbReference>